<sequence length="619" mass="69927">MPAISSNDLRLITDFLSESLPFDELEFEDLDRLATQLVIQYHRRGDHLDTDHCTPGLRILRSGAVELVDNQKELIERLAESESFNLHGINEERPGVGAEFIEDSLVYFLPMADYQALRQQHRHIDRYFHSQRGRRVRRAARQTSAPSYLTRRLSTLMSSKLVSVRPDNTIQETALVMGQRRVSCALVIDDEELLGIITDRDLRSRVVARNFAFNRLVSEVMTPSPQCMLDSDNVFDATLFMTEKGIHHIPIENNQQQLVGIVTASDLMLVRQNDPVYLVTHVKRQNSVQGLAQICQQLPQLMSQWIGSGGRAHQVSRILTAISDGVTRRLIDMAIDELGPPPVSFAWMGFGSQGRGEQLLGADQDNGLLLSDSVKPEHASYFETLAHRVCDGLNTCGYPYCHGKVMATTDQWRQPLRGWKDTVDSWTKAPTKDAVMRVSIFFDVRCIYGDPHLVDELQDHMLERSQSNSIFIAALAENVLDAPAPLGLFRQFVVERSGEHRSHLDLKTRAVAIIVDIARIHALANGIKAINTHARLKELMQTKVLAISDARNLQDAWNVIMQIRCEHQAEQVEKGDDVSNYINPDRMSKLVKRQLRDAFSVISDAEQGVSQRYRPGLGR</sequence>
<dbReference type="InterPro" id="IPR046342">
    <property type="entry name" value="CBS_dom_sf"/>
</dbReference>
<dbReference type="InterPro" id="IPR018821">
    <property type="entry name" value="DUF294_put_nucleoTrafse_sb-bd"/>
</dbReference>
<keyword evidence="5" id="KW-1185">Reference proteome</keyword>
<dbReference type="Pfam" id="PF00571">
    <property type="entry name" value="CBS"/>
    <property type="match status" value="2"/>
</dbReference>
<dbReference type="Gene3D" id="3.10.580.10">
    <property type="entry name" value="CBS-domain"/>
    <property type="match status" value="1"/>
</dbReference>
<dbReference type="RefSeq" id="WP_345424015.1">
    <property type="nucleotide sequence ID" value="NZ_AP031496.1"/>
</dbReference>
<dbReference type="PANTHER" id="PTHR48108:SF26">
    <property type="entry name" value="CBS DOMAIN-CONTAINING PROTEIN DDB_G0289609"/>
    <property type="match status" value="1"/>
</dbReference>
<dbReference type="PROSITE" id="PS51371">
    <property type="entry name" value="CBS"/>
    <property type="match status" value="2"/>
</dbReference>
<comment type="caution">
    <text evidence="4">The sequence shown here is derived from an EMBL/GenBank/DDBJ whole genome shotgun (WGS) entry which is preliminary data.</text>
</comment>
<dbReference type="SMART" id="SM00116">
    <property type="entry name" value="CBS"/>
    <property type="match status" value="2"/>
</dbReference>
<dbReference type="SUPFAM" id="SSF54631">
    <property type="entry name" value="CBS-domain pair"/>
    <property type="match status" value="1"/>
</dbReference>
<dbReference type="Proteomes" id="UP001409585">
    <property type="component" value="Unassembled WGS sequence"/>
</dbReference>
<dbReference type="InterPro" id="IPR000595">
    <property type="entry name" value="cNMP-bd_dom"/>
</dbReference>
<dbReference type="SUPFAM" id="SSF51206">
    <property type="entry name" value="cAMP-binding domain-like"/>
    <property type="match status" value="1"/>
</dbReference>
<dbReference type="InterPro" id="IPR051462">
    <property type="entry name" value="CBS_domain-containing"/>
</dbReference>
<dbReference type="GO" id="GO:0008773">
    <property type="term" value="F:[protein-PII] uridylyltransferase activity"/>
    <property type="evidence" value="ECO:0007669"/>
    <property type="project" value="InterPro"/>
</dbReference>
<name>A0AAV3U5C3_9ALTE</name>
<accession>A0AAV3U5C3</accession>
<dbReference type="Pfam" id="PF10335">
    <property type="entry name" value="DUF294_C"/>
    <property type="match status" value="1"/>
</dbReference>
<dbReference type="CDD" id="cd00038">
    <property type="entry name" value="CAP_ED"/>
    <property type="match status" value="1"/>
</dbReference>
<dbReference type="InterPro" id="IPR005105">
    <property type="entry name" value="GlnD_Uridyltrans_N"/>
</dbReference>
<dbReference type="CDD" id="cd05401">
    <property type="entry name" value="NT_GlnE_GlnD_like"/>
    <property type="match status" value="1"/>
</dbReference>
<evidence type="ECO:0000256" key="2">
    <source>
        <dbReference type="PROSITE-ProRule" id="PRU00703"/>
    </source>
</evidence>
<evidence type="ECO:0000256" key="1">
    <source>
        <dbReference type="ARBA" id="ARBA00022737"/>
    </source>
</evidence>
<proteinExistence type="predicted"/>
<protein>
    <submittedName>
        <fullName evidence="4">DUF294 nucleotidyltransferase-like domain-containing protein</fullName>
    </submittedName>
</protein>
<keyword evidence="1" id="KW-0677">Repeat</keyword>
<dbReference type="AlphaFoldDB" id="A0AAV3U5C3"/>
<dbReference type="Pfam" id="PF03445">
    <property type="entry name" value="DUF294"/>
    <property type="match status" value="1"/>
</dbReference>
<organism evidence="4 5">
    <name type="scientific">Halioxenophilus aromaticivorans</name>
    <dbReference type="NCBI Taxonomy" id="1306992"/>
    <lineage>
        <taxon>Bacteria</taxon>
        <taxon>Pseudomonadati</taxon>
        <taxon>Pseudomonadota</taxon>
        <taxon>Gammaproteobacteria</taxon>
        <taxon>Alteromonadales</taxon>
        <taxon>Alteromonadaceae</taxon>
        <taxon>Halioxenophilus</taxon>
    </lineage>
</organism>
<evidence type="ECO:0000259" key="3">
    <source>
        <dbReference type="PROSITE" id="PS51371"/>
    </source>
</evidence>
<feature type="domain" description="CBS" evidence="3">
    <location>
        <begin position="157"/>
        <end position="213"/>
    </location>
</feature>
<gene>
    <name evidence="4" type="ORF">GCM10025791_30280</name>
</gene>
<dbReference type="InterPro" id="IPR014710">
    <property type="entry name" value="RmlC-like_jellyroll"/>
</dbReference>
<dbReference type="Gene3D" id="2.60.120.10">
    <property type="entry name" value="Jelly Rolls"/>
    <property type="match status" value="1"/>
</dbReference>
<evidence type="ECO:0000313" key="4">
    <source>
        <dbReference type="EMBL" id="GAA4948278.1"/>
    </source>
</evidence>
<reference evidence="5" key="1">
    <citation type="journal article" date="2019" name="Int. J. Syst. Evol. Microbiol.">
        <title>The Global Catalogue of Microorganisms (GCM) 10K type strain sequencing project: providing services to taxonomists for standard genome sequencing and annotation.</title>
        <authorList>
            <consortium name="The Broad Institute Genomics Platform"/>
            <consortium name="The Broad Institute Genome Sequencing Center for Infectious Disease"/>
            <person name="Wu L."/>
            <person name="Ma J."/>
        </authorList>
    </citation>
    <scope>NUCLEOTIDE SEQUENCE [LARGE SCALE GENOMIC DNA]</scope>
    <source>
        <strain evidence="5">JCM 19134</strain>
    </source>
</reference>
<dbReference type="EMBL" id="BAABLX010000027">
    <property type="protein sequence ID" value="GAA4948278.1"/>
    <property type="molecule type" value="Genomic_DNA"/>
</dbReference>
<dbReference type="PANTHER" id="PTHR48108">
    <property type="entry name" value="CBS DOMAIN-CONTAINING PROTEIN CBSX2, CHLOROPLASTIC"/>
    <property type="match status" value="1"/>
</dbReference>
<keyword evidence="2" id="KW-0129">CBS domain</keyword>
<dbReference type="CDD" id="cd04587">
    <property type="entry name" value="CBS_pair_CAP-ED_NT_Pol-beta-like_DUF294_assoc"/>
    <property type="match status" value="1"/>
</dbReference>
<dbReference type="InterPro" id="IPR000644">
    <property type="entry name" value="CBS_dom"/>
</dbReference>
<feature type="domain" description="CBS" evidence="3">
    <location>
        <begin position="221"/>
        <end position="278"/>
    </location>
</feature>
<evidence type="ECO:0000313" key="5">
    <source>
        <dbReference type="Proteomes" id="UP001409585"/>
    </source>
</evidence>
<dbReference type="InterPro" id="IPR018490">
    <property type="entry name" value="cNMP-bd_dom_sf"/>
</dbReference>